<evidence type="ECO:0008006" key="3">
    <source>
        <dbReference type="Google" id="ProtNLM"/>
    </source>
</evidence>
<reference evidence="1 2" key="1">
    <citation type="submission" date="2018-01" db="EMBL/GenBank/DDBJ databases">
        <authorList>
            <person name="Clerissi C."/>
        </authorList>
    </citation>
    <scope>NUCLEOTIDE SEQUENCE [LARGE SCALE GENOMIC DNA]</scope>
    <source>
        <strain evidence="1">Cupriavidus taiwanensis SWF 66322</strain>
    </source>
</reference>
<dbReference type="AlphaFoldDB" id="A0A9Q7URB5"/>
<dbReference type="InterPro" id="IPR009957">
    <property type="entry name" value="DUF1484"/>
</dbReference>
<evidence type="ECO:0000313" key="2">
    <source>
        <dbReference type="Proteomes" id="UP000254259"/>
    </source>
</evidence>
<dbReference type="Pfam" id="PF07363">
    <property type="entry name" value="DUF1484"/>
    <property type="match status" value="1"/>
</dbReference>
<proteinExistence type="predicted"/>
<gene>
    <name evidence="1" type="ORF">CBM2636_10262</name>
</gene>
<name>A0A9Q7URB5_9BURK</name>
<evidence type="ECO:0000313" key="1">
    <source>
        <dbReference type="EMBL" id="SPD63246.1"/>
    </source>
</evidence>
<protein>
    <recommendedName>
        <fullName evidence="3">DUF1484 domain-containing protein</fullName>
    </recommendedName>
</protein>
<organism evidence="1 2">
    <name type="scientific">Cupriavidus taiwanensis</name>
    <dbReference type="NCBI Taxonomy" id="164546"/>
    <lineage>
        <taxon>Bacteria</taxon>
        <taxon>Pseudomonadati</taxon>
        <taxon>Pseudomonadota</taxon>
        <taxon>Betaproteobacteria</taxon>
        <taxon>Burkholderiales</taxon>
        <taxon>Burkholderiaceae</taxon>
        <taxon>Cupriavidus</taxon>
    </lineage>
</organism>
<dbReference type="Proteomes" id="UP000254259">
    <property type="component" value="Chromosome CBM2636"/>
</dbReference>
<accession>A0A9Q7URB5</accession>
<dbReference type="EMBL" id="LT984813">
    <property type="protein sequence ID" value="SPD63246.1"/>
    <property type="molecule type" value="Genomic_DNA"/>
</dbReference>
<sequence length="71" mass="7718">MAAQFTKLTEEVAETVMEGCDALLRVSAGMQTILTLLDLEEETADALGLHCLLAPLKAQLDQAINRIQEAF</sequence>
<dbReference type="RefSeq" id="WP_240991237.1">
    <property type="nucleotide sequence ID" value="NZ_LT984813.1"/>
</dbReference>